<dbReference type="Gene3D" id="3.50.50.60">
    <property type="entry name" value="FAD/NAD(P)-binding domain"/>
    <property type="match status" value="1"/>
</dbReference>
<evidence type="ECO:0000259" key="1">
    <source>
        <dbReference type="Pfam" id="PF01593"/>
    </source>
</evidence>
<gene>
    <name evidence="2" type="ORF">MiSe_63920</name>
</gene>
<dbReference type="PANTHER" id="PTHR10742:SF410">
    <property type="entry name" value="LYSINE-SPECIFIC HISTONE DEMETHYLASE 2"/>
    <property type="match status" value="1"/>
</dbReference>
<dbReference type="Proteomes" id="UP001050975">
    <property type="component" value="Unassembled WGS sequence"/>
</dbReference>
<evidence type="ECO:0000313" key="2">
    <source>
        <dbReference type="EMBL" id="GET41580.1"/>
    </source>
</evidence>
<protein>
    <submittedName>
        <fullName evidence="2">Amine oxidase</fullName>
    </submittedName>
</protein>
<name>A0AAV3XKK6_9CYAN</name>
<dbReference type="Gene3D" id="3.90.660.10">
    <property type="match status" value="1"/>
</dbReference>
<dbReference type="GO" id="GO:0016491">
    <property type="term" value="F:oxidoreductase activity"/>
    <property type="evidence" value="ECO:0007669"/>
    <property type="project" value="InterPro"/>
</dbReference>
<dbReference type="AlphaFoldDB" id="A0AAV3XKK6"/>
<dbReference type="SUPFAM" id="SSF51905">
    <property type="entry name" value="FAD/NAD(P)-binding domain"/>
    <property type="match status" value="1"/>
</dbReference>
<sequence>MMWTDSALQSIFPLRDRQNNVQSFVCWVSGDNAKKLDAMSSTGLEQLVRAQLQQIRPGIEQNLEIVRVVSWGRDPYARGAYSYFIPGQIRRFQKIMAQPWQRIHFAGEHTAISSSGMESALESAERVAEEILSRI</sequence>
<keyword evidence="3" id="KW-1185">Reference proteome</keyword>
<feature type="domain" description="Amine oxidase" evidence="1">
    <location>
        <begin position="3"/>
        <end position="132"/>
    </location>
</feature>
<proteinExistence type="predicted"/>
<dbReference type="InterPro" id="IPR002937">
    <property type="entry name" value="Amino_oxidase"/>
</dbReference>
<reference evidence="2" key="1">
    <citation type="submission" date="2019-10" db="EMBL/GenBank/DDBJ databases">
        <title>Draft genome sequece of Microseira wollei NIES-4236.</title>
        <authorList>
            <person name="Yamaguchi H."/>
            <person name="Suzuki S."/>
            <person name="Kawachi M."/>
        </authorList>
    </citation>
    <scope>NUCLEOTIDE SEQUENCE</scope>
    <source>
        <strain evidence="2">NIES-4236</strain>
    </source>
</reference>
<dbReference type="EMBL" id="BLAY01000127">
    <property type="protein sequence ID" value="GET41580.1"/>
    <property type="molecule type" value="Genomic_DNA"/>
</dbReference>
<accession>A0AAV3XKK6</accession>
<evidence type="ECO:0000313" key="3">
    <source>
        <dbReference type="Proteomes" id="UP001050975"/>
    </source>
</evidence>
<dbReference type="InterPro" id="IPR050281">
    <property type="entry name" value="Flavin_monoamine_oxidase"/>
</dbReference>
<dbReference type="Pfam" id="PF01593">
    <property type="entry name" value="Amino_oxidase"/>
    <property type="match status" value="1"/>
</dbReference>
<dbReference type="InterPro" id="IPR036188">
    <property type="entry name" value="FAD/NAD-bd_sf"/>
</dbReference>
<dbReference type="PANTHER" id="PTHR10742">
    <property type="entry name" value="FLAVIN MONOAMINE OXIDASE"/>
    <property type="match status" value="1"/>
</dbReference>
<organism evidence="2 3">
    <name type="scientific">Microseira wollei NIES-4236</name>
    <dbReference type="NCBI Taxonomy" id="2530354"/>
    <lineage>
        <taxon>Bacteria</taxon>
        <taxon>Bacillati</taxon>
        <taxon>Cyanobacteriota</taxon>
        <taxon>Cyanophyceae</taxon>
        <taxon>Oscillatoriophycideae</taxon>
        <taxon>Aerosakkonematales</taxon>
        <taxon>Aerosakkonemataceae</taxon>
        <taxon>Microseira</taxon>
    </lineage>
</organism>
<dbReference type="SUPFAM" id="SSF54373">
    <property type="entry name" value="FAD-linked reductases, C-terminal domain"/>
    <property type="match status" value="1"/>
</dbReference>
<comment type="caution">
    <text evidence="2">The sequence shown here is derived from an EMBL/GenBank/DDBJ whole genome shotgun (WGS) entry which is preliminary data.</text>
</comment>